<dbReference type="PROSITE" id="PS50863">
    <property type="entry name" value="B3"/>
    <property type="match status" value="2"/>
</dbReference>
<organism evidence="7 8">
    <name type="scientific">Punica granatum</name>
    <name type="common">Pomegranate</name>
    <dbReference type="NCBI Taxonomy" id="22663"/>
    <lineage>
        <taxon>Eukaryota</taxon>
        <taxon>Viridiplantae</taxon>
        <taxon>Streptophyta</taxon>
        <taxon>Embryophyta</taxon>
        <taxon>Tracheophyta</taxon>
        <taxon>Spermatophyta</taxon>
        <taxon>Magnoliopsida</taxon>
        <taxon>eudicotyledons</taxon>
        <taxon>Gunneridae</taxon>
        <taxon>Pentapetalae</taxon>
        <taxon>rosids</taxon>
        <taxon>malvids</taxon>
        <taxon>Myrtales</taxon>
        <taxon>Lythraceae</taxon>
        <taxon>Punica</taxon>
    </lineage>
</organism>
<evidence type="ECO:0000256" key="5">
    <source>
        <dbReference type="ARBA" id="ARBA00023242"/>
    </source>
</evidence>
<evidence type="ECO:0000259" key="6">
    <source>
        <dbReference type="PROSITE" id="PS50863"/>
    </source>
</evidence>
<evidence type="ECO:0000313" key="7">
    <source>
        <dbReference type="EMBL" id="PKI58716.1"/>
    </source>
</evidence>
<dbReference type="InterPro" id="IPR036047">
    <property type="entry name" value="F-box-like_dom_sf"/>
</dbReference>
<feature type="domain" description="TF-B3" evidence="6">
    <location>
        <begin position="239"/>
        <end position="339"/>
    </location>
</feature>
<dbReference type="SUPFAM" id="SSF101936">
    <property type="entry name" value="DNA-binding pseudobarrel domain"/>
    <property type="match status" value="2"/>
</dbReference>
<dbReference type="InterPro" id="IPR015300">
    <property type="entry name" value="DNA-bd_pseudobarrel_sf"/>
</dbReference>
<reference evidence="7 8" key="1">
    <citation type="submission" date="2017-11" db="EMBL/GenBank/DDBJ databases">
        <title>De-novo sequencing of pomegranate (Punica granatum L.) genome.</title>
        <authorList>
            <person name="Akparov Z."/>
            <person name="Amiraslanov A."/>
            <person name="Hajiyeva S."/>
            <person name="Abbasov M."/>
            <person name="Kaur K."/>
            <person name="Hamwieh A."/>
            <person name="Solovyev V."/>
            <person name="Salamov A."/>
            <person name="Braich B."/>
            <person name="Kosarev P."/>
            <person name="Mahmoud A."/>
            <person name="Hajiyev E."/>
            <person name="Babayeva S."/>
            <person name="Izzatullayeva V."/>
            <person name="Mammadov A."/>
            <person name="Mammadov A."/>
            <person name="Sharifova S."/>
            <person name="Ojaghi J."/>
            <person name="Eynullazada K."/>
            <person name="Bayramov B."/>
            <person name="Abdulazimova A."/>
            <person name="Shahmuradov I."/>
        </authorList>
    </citation>
    <scope>NUCLEOTIDE SEQUENCE [LARGE SCALE GENOMIC DNA]</scope>
    <source>
        <strain evidence="8">cv. AG2017</strain>
        <tissue evidence="7">Leaf</tissue>
    </source>
</reference>
<sequence length="437" mass="50564">MASPRTGRNEQLHRTRYKPEHPHFLRVILPELLQLGKLPIPKAFVKSYGDNLLNWVLLAVPSGQTWTIQLEKHNGTVWMGQGWMNFVEYFSVIPKYSISFRWEGSFLFRTVIFDQTGCEIKYPLWCSHCKRLKVNDVFPSQKREGTHENAKMAAEADDDYRTHLSALGVNIRSEREEAREVDSDVKMPAEEHDDDFRAHLSALGINIRSGRATAAGGVTYHTHDEAKLASSQFHSNYPFFRLILRPSYMRNGQAWLPLSLISRYAGYRIHVMQLKHSGRSWRVNMHTYSDRKRAVFCRGWVKFLEDNSLHEGDICVFERTAPNKFNGQNGFYASVMITERTWKKSNCSVFQEFVTDGFGLIRGIIWRVPIKSLIPFQYVSKQWQSVISDPAFLQRHTCATGNSLLWKHTRISWSLHVLIDRENFSLCTMTAIGNTEP</sequence>
<gene>
    <name evidence="7" type="ORF">CRG98_020872</name>
</gene>
<accession>A0A2I0JTC7</accession>
<dbReference type="SMR" id="A0A2I0JTC7"/>
<proteinExistence type="predicted"/>
<dbReference type="GO" id="GO:0003677">
    <property type="term" value="F:DNA binding"/>
    <property type="evidence" value="ECO:0007669"/>
    <property type="project" value="UniProtKB-KW"/>
</dbReference>
<keyword evidence="8" id="KW-1185">Reference proteome</keyword>
<dbReference type="GO" id="GO:0005634">
    <property type="term" value="C:nucleus"/>
    <property type="evidence" value="ECO:0007669"/>
    <property type="project" value="UniProtKB-SubCell"/>
</dbReference>
<dbReference type="PANTHER" id="PTHR31920:SF37">
    <property type="entry name" value="B3 DOMAIN-CONTAINING TRANSCRIPTION FACTOR VRN1"/>
    <property type="match status" value="1"/>
</dbReference>
<evidence type="ECO:0000256" key="4">
    <source>
        <dbReference type="ARBA" id="ARBA00023163"/>
    </source>
</evidence>
<keyword evidence="3" id="KW-0238">DNA-binding</keyword>
<dbReference type="AlphaFoldDB" id="A0A2I0JTC7"/>
<dbReference type="InterPro" id="IPR050655">
    <property type="entry name" value="Plant_B3_domain"/>
</dbReference>
<dbReference type="Gene3D" id="2.40.330.10">
    <property type="entry name" value="DNA-binding pseudobarrel domain"/>
    <property type="match status" value="2"/>
</dbReference>
<feature type="domain" description="TF-B3" evidence="6">
    <location>
        <begin position="23"/>
        <end position="116"/>
    </location>
</feature>
<keyword evidence="4" id="KW-0804">Transcription</keyword>
<dbReference type="PANTHER" id="PTHR31920">
    <property type="entry name" value="B3 DOMAIN-CONTAINING"/>
    <property type="match status" value="1"/>
</dbReference>
<dbReference type="STRING" id="22663.A0A2I0JTC7"/>
<comment type="subcellular location">
    <subcellularLocation>
        <location evidence="1">Nucleus</location>
    </subcellularLocation>
</comment>
<dbReference type="InterPro" id="IPR003340">
    <property type="entry name" value="B3_DNA-bd"/>
</dbReference>
<name>A0A2I0JTC7_PUNGR</name>
<evidence type="ECO:0000256" key="2">
    <source>
        <dbReference type="ARBA" id="ARBA00023015"/>
    </source>
</evidence>
<evidence type="ECO:0000256" key="1">
    <source>
        <dbReference type="ARBA" id="ARBA00004123"/>
    </source>
</evidence>
<dbReference type="SMART" id="SM01019">
    <property type="entry name" value="B3"/>
    <property type="match status" value="2"/>
</dbReference>
<keyword evidence="5" id="KW-0539">Nucleus</keyword>
<evidence type="ECO:0000256" key="3">
    <source>
        <dbReference type="ARBA" id="ARBA00023125"/>
    </source>
</evidence>
<protein>
    <recommendedName>
        <fullName evidence="6">TF-B3 domain-containing protein</fullName>
    </recommendedName>
</protein>
<dbReference type="CDD" id="cd10017">
    <property type="entry name" value="B3_DNA"/>
    <property type="match status" value="2"/>
</dbReference>
<dbReference type="SUPFAM" id="SSF81383">
    <property type="entry name" value="F-box domain"/>
    <property type="match status" value="1"/>
</dbReference>
<dbReference type="Proteomes" id="UP000233551">
    <property type="component" value="Unassembled WGS sequence"/>
</dbReference>
<dbReference type="EMBL" id="PGOL01001346">
    <property type="protein sequence ID" value="PKI58716.1"/>
    <property type="molecule type" value="Genomic_DNA"/>
</dbReference>
<evidence type="ECO:0000313" key="8">
    <source>
        <dbReference type="Proteomes" id="UP000233551"/>
    </source>
</evidence>
<keyword evidence="2" id="KW-0805">Transcription regulation</keyword>
<comment type="caution">
    <text evidence="7">The sequence shown here is derived from an EMBL/GenBank/DDBJ whole genome shotgun (WGS) entry which is preliminary data.</text>
</comment>
<dbReference type="Pfam" id="PF02362">
    <property type="entry name" value="B3"/>
    <property type="match status" value="2"/>
</dbReference>